<organism evidence="2 3">
    <name type="scientific">Comamonas flocculans</name>
    <dbReference type="NCBI Taxonomy" id="2597701"/>
    <lineage>
        <taxon>Bacteria</taxon>
        <taxon>Pseudomonadati</taxon>
        <taxon>Pseudomonadota</taxon>
        <taxon>Betaproteobacteria</taxon>
        <taxon>Burkholderiales</taxon>
        <taxon>Comamonadaceae</taxon>
        <taxon>Comamonas</taxon>
    </lineage>
</organism>
<name>A0A5B8RYS9_9BURK</name>
<evidence type="ECO:0000313" key="2">
    <source>
        <dbReference type="EMBL" id="QEA13934.1"/>
    </source>
</evidence>
<dbReference type="PROSITE" id="PS51746">
    <property type="entry name" value="PPM_2"/>
    <property type="match status" value="1"/>
</dbReference>
<dbReference type="Pfam" id="PF13672">
    <property type="entry name" value="PP2C_2"/>
    <property type="match status" value="1"/>
</dbReference>
<proteinExistence type="predicted"/>
<evidence type="ECO:0000259" key="1">
    <source>
        <dbReference type="PROSITE" id="PS51746"/>
    </source>
</evidence>
<dbReference type="PANTHER" id="PTHR13832:SF827">
    <property type="entry name" value="PROTEIN PHOSPHATASE 1L"/>
    <property type="match status" value="1"/>
</dbReference>
<evidence type="ECO:0000313" key="3">
    <source>
        <dbReference type="Proteomes" id="UP000321199"/>
    </source>
</evidence>
<feature type="domain" description="PPM-type phosphatase" evidence="1">
    <location>
        <begin position="2"/>
        <end position="237"/>
    </location>
</feature>
<dbReference type="SUPFAM" id="SSF81606">
    <property type="entry name" value="PP2C-like"/>
    <property type="match status" value="1"/>
</dbReference>
<keyword evidence="3" id="KW-1185">Reference proteome</keyword>
<dbReference type="GO" id="GO:0004722">
    <property type="term" value="F:protein serine/threonine phosphatase activity"/>
    <property type="evidence" value="ECO:0007669"/>
    <property type="project" value="InterPro"/>
</dbReference>
<protein>
    <submittedName>
        <fullName evidence="2">Serine/threonine-protein phosphatase</fullName>
    </submittedName>
</protein>
<reference evidence="2 3" key="1">
    <citation type="submission" date="2019-07" db="EMBL/GenBank/DDBJ databases">
        <title>Complete genome sequence of Comamonas sp. NLF 7-7 isolated from livestock.</title>
        <authorList>
            <person name="Kim D.H."/>
            <person name="Kim J.G."/>
        </authorList>
    </citation>
    <scope>NUCLEOTIDE SEQUENCE [LARGE SCALE GENOMIC DNA]</scope>
    <source>
        <strain evidence="2 3">NLF 7-7</strain>
    </source>
</reference>
<dbReference type="PANTHER" id="PTHR13832">
    <property type="entry name" value="PROTEIN PHOSPHATASE 2C"/>
    <property type="match status" value="1"/>
</dbReference>
<dbReference type="CDD" id="cd00143">
    <property type="entry name" value="PP2Cc"/>
    <property type="match status" value="1"/>
</dbReference>
<dbReference type="AlphaFoldDB" id="A0A5B8RYS9"/>
<gene>
    <name evidence="2" type="ORF">FOZ74_13375</name>
</gene>
<dbReference type="Proteomes" id="UP000321199">
    <property type="component" value="Chromosome"/>
</dbReference>
<dbReference type="EMBL" id="CP042344">
    <property type="protein sequence ID" value="QEA13934.1"/>
    <property type="molecule type" value="Genomic_DNA"/>
</dbReference>
<dbReference type="OrthoDB" id="9801841at2"/>
<dbReference type="InterPro" id="IPR036457">
    <property type="entry name" value="PPM-type-like_dom_sf"/>
</dbReference>
<dbReference type="RefSeq" id="WP_146913519.1">
    <property type="nucleotide sequence ID" value="NZ_CP042344.1"/>
</dbReference>
<dbReference type="SMART" id="SM00332">
    <property type="entry name" value="PP2Cc"/>
    <property type="match status" value="1"/>
</dbReference>
<dbReference type="KEGG" id="cof:FOZ74_13375"/>
<dbReference type="SMART" id="SM00331">
    <property type="entry name" value="PP2C_SIG"/>
    <property type="match status" value="1"/>
</dbReference>
<accession>A0A5B8RYS9</accession>
<dbReference type="InterPro" id="IPR015655">
    <property type="entry name" value="PP2C"/>
</dbReference>
<dbReference type="InterPro" id="IPR001932">
    <property type="entry name" value="PPM-type_phosphatase-like_dom"/>
</dbReference>
<dbReference type="Gene3D" id="3.60.40.10">
    <property type="entry name" value="PPM-type phosphatase domain"/>
    <property type="match status" value="1"/>
</dbReference>
<sequence>MKFSVFQLSRQGGRATNEDRMGYAYTRDACLFVLADGMGGHPQGEVAAQIAIQTAAVKFQNEARPMLPDVGAFLTSVVMVAHEQILRYAAARGMADAPRTTLAVAVVQDGQVRWVHCGDSRVYLVRNSKLLARTRDHSYRELRDAMGTADAVNRNVLFTCLGSPARPMYDVSNAMTLDSGDRVMLCSDGLWDALDDKAIVRVLSHQRVSQAVPTLVDMALRKAGGNSDNVTAVAMQWETPGIPDATEGEAVDTGIDDTFASTIQTDEFETGDNFLDEEAIERSIAEINETIRRTAARKAQG</sequence>